<evidence type="ECO:0000256" key="5">
    <source>
        <dbReference type="ARBA" id="ARBA00023212"/>
    </source>
</evidence>
<dbReference type="PANTHER" id="PTHR13738">
    <property type="entry name" value="TROPONIN I"/>
    <property type="match status" value="1"/>
</dbReference>
<name>A0A1R3KB20_9ROSI</name>
<evidence type="ECO:0000259" key="8">
    <source>
        <dbReference type="Pfam" id="PF03941"/>
    </source>
</evidence>
<dbReference type="EMBL" id="AWUE01014274">
    <property type="protein sequence ID" value="OMP04229.1"/>
    <property type="molecule type" value="Genomic_DNA"/>
</dbReference>
<dbReference type="GO" id="GO:0005634">
    <property type="term" value="C:nucleus"/>
    <property type="evidence" value="ECO:0007669"/>
    <property type="project" value="UniProtKB-SubCell"/>
</dbReference>
<proteinExistence type="inferred from homology"/>
<organism evidence="9 10">
    <name type="scientific">Corchorus olitorius</name>
    <dbReference type="NCBI Taxonomy" id="93759"/>
    <lineage>
        <taxon>Eukaryota</taxon>
        <taxon>Viridiplantae</taxon>
        <taxon>Streptophyta</taxon>
        <taxon>Embryophyta</taxon>
        <taxon>Tracheophyta</taxon>
        <taxon>Spermatophyta</taxon>
        <taxon>Magnoliopsida</taxon>
        <taxon>eudicotyledons</taxon>
        <taxon>Gunneridae</taxon>
        <taxon>Pentapetalae</taxon>
        <taxon>rosids</taxon>
        <taxon>malvids</taxon>
        <taxon>Malvales</taxon>
        <taxon>Malvaceae</taxon>
        <taxon>Grewioideae</taxon>
        <taxon>Apeibeae</taxon>
        <taxon>Corchorus</taxon>
    </lineage>
</organism>
<dbReference type="InterPro" id="IPR050875">
    <property type="entry name" value="Troponin_I"/>
</dbReference>
<sequence>MSTIEKALVQIFERKNQIIEHVKQQILVFDHHLASKCLIDGFVPPPWLLSTSPSELNKEDLISELLFPHHQPSIPYCSLYQQPVVTTDNVQLPDVSCSGVDALNEGLGQCLTGKADELDPSVTSPPQDCRDGMTSDICPDPGLSLARIQRSKSRQRALEHRSAKSCKKVESSEKNGDATGSQNKGSKIASLLSDPLDKLELIRFGDAVAHCAMAKGWSETVAICSVQTSKSSSGALRADNTSCVAKQDGVACTDSISKSEQQPGFVQDVLEPKVLEPIHNSVSCLVKTEERGQCWSKERGENIDSGRITRSRRSAKPPMFANGPANQGNGFSVTEQDGIVLTESINKSRIQPDTDSELLQLVKPVDNVEACAIEKKEKGECKSKKRDESSYSGIITRSRSCVQSPKSVNELSHSYKTSDAVKDGGNLLPELISESIQQHNVVREFLQSVSPGIISNESCHSRKVRGDQSMEKDIKVHQGRIRRSRGSSQQNSRSNNHLKLDSCPDRSINDGICKSVQLACSFDSSNESWGRQAKTCDYQKENAVVDQYSNGSTRSTANRSSKLLKFVDSSHTLEYEVPQSKLTTSNKCPYAKSSDRSEEVELKEVSGTQINSLPRANESDLADLNQSEAIVADTDEDSDKSIKSHSAGSASNLDGASHPPLANSLNRYERVELEVAGISPHSESAMMVMPKQLDFDNLGQCSLNEASVSETEEEMVSLEKKPPTPLPSADKMGEVPPLTYQEKCDLSLEKQLPEDQEAVNQKMESNPSQNQNANTMGRFMVEGIESVLDPAYAKSSEHVAIPSIHPGRHSGSNLEGSWPHKRRRIDSQQSISLSLSSKEEDITQLNTDKSLVNEDWHEGKHSSKEKGRSENTPSTLVQKQFDVASFSSFPKETLEDYEDHSVEGIGAVELSSIRFGSTGECTADENQILLNILDKSEFGNIEHLTCEKRSKQESKSEFREDGENLSSPISSPCQPPTDVISAARISPELEGFILQPDSEEICIGGDAISFDKLDLPKNTIARASILEQLCKSACTHTPSSQFPTTYRLHQKTDLYQSVPNGLLECMDQMALPNNIDRKGQVKVSSSSFSEDVNNAFLRGSFSDCFPCSSSQVNGDVKKPYLSPVGKLWDRITSKSGSSERRSSLIPELPCISEENEITDEVVDAFQEGSASKVVTCSVKRKPLTEIRECPDIPASVSGAEIFTVRDSLDSVNTAYSFTGTENRVKQKVGKYNAGNRRDTNRIIPPRENGTKRASESIRNRFNKAEQSEKPSLRKGGPSFLQKESKVNNIVSNISSFIPIVQQKQAASIITEEARRQQRAPEEKLCAKKDDKEKKGQVLDQRPQTMKVPNEAAKHEKMEKEIAAENEGKTLEMEFKTALASTSDAIKASRTIEDCNAVVCERIMEVMSTGDRATKCDELIADKSQEQSYDISPYKGSDDEEDEEDDDDEPNSKFIPSWARKSCVALVVTSQQKVDPEVIFSPRGFCSITEACTKKGVSISRHRCNAHSMQYEEIWAPEITFCLHM</sequence>
<dbReference type="STRING" id="93759.A0A1R3KB20"/>
<evidence type="ECO:0000313" key="10">
    <source>
        <dbReference type="Proteomes" id="UP000187203"/>
    </source>
</evidence>
<dbReference type="PANTHER" id="PTHR13738:SF1">
    <property type="entry name" value="TROPONIN I"/>
    <property type="match status" value="1"/>
</dbReference>
<feature type="region of interest" description="Disordered" evidence="7">
    <location>
        <begin position="584"/>
        <end position="661"/>
    </location>
</feature>
<keyword evidence="5" id="KW-0206">Cytoskeleton</keyword>
<keyword evidence="6" id="KW-0539">Nucleus</keyword>
<feature type="region of interest" description="Disordered" evidence="7">
    <location>
        <begin position="1426"/>
        <end position="1453"/>
    </location>
</feature>
<accession>A0A1R3KB20</accession>
<feature type="compositionally biased region" description="Basic and acidic residues" evidence="7">
    <location>
        <begin position="593"/>
        <end position="604"/>
    </location>
</feature>
<dbReference type="InterPro" id="IPR005635">
    <property type="entry name" value="Inner_centromere_prot_ARK-bd"/>
</dbReference>
<feature type="region of interest" description="Disordered" evidence="7">
    <location>
        <begin position="114"/>
        <end position="136"/>
    </location>
</feature>
<feature type="compositionally biased region" description="Polar residues" evidence="7">
    <location>
        <begin position="644"/>
        <end position="654"/>
    </location>
</feature>
<evidence type="ECO:0000256" key="7">
    <source>
        <dbReference type="SAM" id="MobiDB-lite"/>
    </source>
</evidence>
<keyword evidence="10" id="KW-1185">Reference proteome</keyword>
<feature type="region of interest" description="Disordered" evidence="7">
    <location>
        <begin position="1235"/>
        <end position="1279"/>
    </location>
</feature>
<keyword evidence="4" id="KW-0963">Cytoplasm</keyword>
<feature type="region of interest" description="Disordered" evidence="7">
    <location>
        <begin position="150"/>
        <end position="186"/>
    </location>
</feature>
<protein>
    <recommendedName>
        <fullName evidence="8">Inner centromere protein ARK-binding domain-containing protein</fullName>
    </recommendedName>
</protein>
<feature type="region of interest" description="Disordered" evidence="7">
    <location>
        <begin position="310"/>
        <end position="332"/>
    </location>
</feature>
<feature type="compositionally biased region" description="Basic and acidic residues" evidence="7">
    <location>
        <begin position="851"/>
        <end position="869"/>
    </location>
</feature>
<feature type="compositionally biased region" description="Low complexity" evidence="7">
    <location>
        <begin position="486"/>
        <end position="495"/>
    </location>
</feature>
<comment type="similarity">
    <text evidence="3">Belongs to the INCENP family.</text>
</comment>
<reference evidence="10" key="1">
    <citation type="submission" date="2013-09" db="EMBL/GenBank/DDBJ databases">
        <title>Corchorus olitorius genome sequencing.</title>
        <authorList>
            <person name="Alam M."/>
            <person name="Haque M.S."/>
            <person name="Islam M.S."/>
            <person name="Emdad E.M."/>
            <person name="Islam M.M."/>
            <person name="Ahmed B."/>
            <person name="Halim A."/>
            <person name="Hossen Q.M.M."/>
            <person name="Hossain M.Z."/>
            <person name="Ahmed R."/>
            <person name="Khan M.M."/>
            <person name="Islam R."/>
            <person name="Rashid M.M."/>
            <person name="Khan S.A."/>
            <person name="Rahman M.S."/>
            <person name="Alam M."/>
            <person name="Yahiya A.S."/>
            <person name="Khan M.S."/>
            <person name="Azam M.S."/>
            <person name="Haque T."/>
            <person name="Lashkar M.Z.H."/>
            <person name="Akhand A.I."/>
            <person name="Morshed G."/>
            <person name="Roy S."/>
            <person name="Uddin K.S."/>
            <person name="Rabeya T."/>
            <person name="Hossain A.S."/>
            <person name="Chowdhury A."/>
            <person name="Snigdha A.R."/>
            <person name="Mortoza M.S."/>
            <person name="Matin S.A."/>
            <person name="Hoque S.M.E."/>
            <person name="Islam M.K."/>
            <person name="Roy D.K."/>
            <person name="Haider R."/>
            <person name="Moosa M.M."/>
            <person name="Elias S.M."/>
            <person name="Hasan A.M."/>
            <person name="Jahan S."/>
            <person name="Shafiuddin M."/>
            <person name="Mahmood N."/>
            <person name="Shommy N.S."/>
        </authorList>
    </citation>
    <scope>NUCLEOTIDE SEQUENCE [LARGE SCALE GENOMIC DNA]</scope>
    <source>
        <strain evidence="10">cv. O-4</strain>
    </source>
</reference>
<dbReference type="Pfam" id="PF03941">
    <property type="entry name" value="INCENP_ARK-bind"/>
    <property type="match status" value="1"/>
</dbReference>
<feature type="compositionally biased region" description="Basic and acidic residues" evidence="7">
    <location>
        <begin position="156"/>
        <end position="176"/>
    </location>
</feature>
<dbReference type="Proteomes" id="UP000187203">
    <property type="component" value="Unassembled WGS sequence"/>
</dbReference>
<feature type="compositionally biased region" description="Low complexity" evidence="7">
    <location>
        <begin position="827"/>
        <end position="836"/>
    </location>
</feature>
<gene>
    <name evidence="9" type="ORF">COLO4_09837</name>
</gene>
<comment type="caution">
    <text evidence="9">The sequence shown here is derived from an EMBL/GenBank/DDBJ whole genome shotgun (WGS) entry which is preliminary data.</text>
</comment>
<feature type="compositionally biased region" description="Basic and acidic residues" evidence="7">
    <location>
        <begin position="464"/>
        <end position="476"/>
    </location>
</feature>
<feature type="region of interest" description="Disordered" evidence="7">
    <location>
        <begin position="949"/>
        <end position="976"/>
    </location>
</feature>
<evidence type="ECO:0000313" key="9">
    <source>
        <dbReference type="EMBL" id="OMP04229.1"/>
    </source>
</evidence>
<dbReference type="OrthoDB" id="681218at2759"/>
<feature type="compositionally biased region" description="Basic and acidic residues" evidence="7">
    <location>
        <begin position="1248"/>
        <end position="1271"/>
    </location>
</feature>
<evidence type="ECO:0000256" key="3">
    <source>
        <dbReference type="ARBA" id="ARBA00010042"/>
    </source>
</evidence>
<comment type="subcellular location">
    <subcellularLocation>
        <location evidence="2">Cytoplasm</location>
        <location evidence="2">Cytoskeleton</location>
        <location evidence="2">Spindle</location>
    </subcellularLocation>
    <subcellularLocation>
        <location evidence="1">Nucleus</location>
    </subcellularLocation>
</comment>
<feature type="region of interest" description="Disordered" evidence="7">
    <location>
        <begin position="458"/>
        <end position="502"/>
    </location>
</feature>
<feature type="domain" description="Inner centromere protein ARK-binding" evidence="8">
    <location>
        <begin position="1440"/>
        <end position="1487"/>
    </location>
</feature>
<evidence type="ECO:0000256" key="6">
    <source>
        <dbReference type="ARBA" id="ARBA00023242"/>
    </source>
</evidence>
<feature type="compositionally biased region" description="Basic and acidic residues" evidence="7">
    <location>
        <begin position="949"/>
        <end position="962"/>
    </location>
</feature>
<feature type="compositionally biased region" description="Acidic residues" evidence="7">
    <location>
        <begin position="1437"/>
        <end position="1448"/>
    </location>
</feature>
<feature type="region of interest" description="Disordered" evidence="7">
    <location>
        <begin position="802"/>
        <end position="877"/>
    </location>
</feature>
<evidence type="ECO:0000256" key="2">
    <source>
        <dbReference type="ARBA" id="ARBA00004186"/>
    </source>
</evidence>
<evidence type="ECO:0000256" key="1">
    <source>
        <dbReference type="ARBA" id="ARBA00004123"/>
    </source>
</evidence>
<dbReference type="GO" id="GO:0005819">
    <property type="term" value="C:spindle"/>
    <property type="evidence" value="ECO:0007669"/>
    <property type="project" value="UniProtKB-SubCell"/>
</dbReference>
<evidence type="ECO:0000256" key="4">
    <source>
        <dbReference type="ARBA" id="ARBA00022490"/>
    </source>
</evidence>